<name>A0AAW1WCU0_RUBAR</name>
<sequence length="767" mass="85900">MVVKMMKWRPWPPLTTKKYKVRLVVGRLEGWDLVREGSGAGEKLTVEIRWKGTSRGKVALSSLRRAVVKRNFTKEVEASQDGVVQWDEEFHTVCSFSCYKDNVFHPWEIAFTVFDGLNQGPKLKDPVVGTAAVNLAEFVSAAEENEVQLNIPLTTSGGAAEPCPSLCISLSLLESRTAQEITEPVQGSIMPTPSPAQSRETVSAEKDELSALKAGLRKVKIFTEYVSTRKAKKPCREEDGSEGRCSARSEDGEYNYPFDSDSLDDCEEGESDEVKDDSSVRKSFSYGTLAHANYAGRTIYSNMRINVEGEDWVYYSNRKSDVGCSQAEDSTASVSEPSASSKRGLLPWKKRKLSFIRSPKAKGEPLLKKAYGEEGGDDIDFDRRQLSSDESLSLGWHKTEEDSSANRSSVSEFGDDNFAIGTWENKEVTNRDGHMKLQTQIFFASIDQRSERAAGESACTALVAVIADWFQNNCDLMPIKSQFDSLIREGSLEWRNLCENETYMEKFPDKHFDLETVLQAKIRPLSVVPEKSIIGFFHPEGVDEGRFDFLHGAMSFDNIWDEISRAASECSSNGEPQVYIVSWNDHFFILKVEPEAYYIIDTLGERLYEGCDQAYILKFDSNTAIYKMQSVAQSSDDKAASDQSIVAETGELKNQQMQQVNGKEEGSIVEAEVTNPEEQREEEEVVCRGKEACKEYIKSFLAAIPIRELQADIKKGLRSSTPLHHRLQIEFNFTQFSKLLPSTSPPAEMTTNASQSLQLATTEVIVE</sequence>
<evidence type="ECO:0000259" key="2">
    <source>
        <dbReference type="PROSITE" id="PS51840"/>
    </source>
</evidence>
<feature type="region of interest" description="Disordered" evidence="1">
    <location>
        <begin position="232"/>
        <end position="280"/>
    </location>
</feature>
<feature type="compositionally biased region" description="Basic and acidic residues" evidence="1">
    <location>
        <begin position="234"/>
        <end position="251"/>
    </location>
</feature>
<feature type="compositionally biased region" description="Polar residues" evidence="1">
    <location>
        <begin position="189"/>
        <end position="201"/>
    </location>
</feature>
<dbReference type="InterPro" id="IPR019448">
    <property type="entry name" value="NT-C2"/>
</dbReference>
<protein>
    <recommendedName>
        <fullName evidence="2">C2 NT-type domain-containing protein</fullName>
    </recommendedName>
</protein>
<feature type="compositionally biased region" description="Acidic residues" evidence="1">
    <location>
        <begin position="261"/>
        <end position="275"/>
    </location>
</feature>
<dbReference type="PANTHER" id="PTHR31182">
    <property type="entry name" value="C2 NT-TYPE DOMAIN-CONTAINING PROTEIN"/>
    <property type="match status" value="1"/>
</dbReference>
<dbReference type="Pfam" id="PF10358">
    <property type="entry name" value="NT-C2"/>
    <property type="match status" value="1"/>
</dbReference>
<evidence type="ECO:0000313" key="4">
    <source>
        <dbReference type="Proteomes" id="UP001457282"/>
    </source>
</evidence>
<proteinExistence type="predicted"/>
<evidence type="ECO:0000313" key="3">
    <source>
        <dbReference type="EMBL" id="KAK9921493.1"/>
    </source>
</evidence>
<keyword evidence="4" id="KW-1185">Reference proteome</keyword>
<feature type="region of interest" description="Disordered" evidence="1">
    <location>
        <begin position="186"/>
        <end position="205"/>
    </location>
</feature>
<evidence type="ECO:0000256" key="1">
    <source>
        <dbReference type="SAM" id="MobiDB-lite"/>
    </source>
</evidence>
<dbReference type="EMBL" id="JBEDUW010000006">
    <property type="protein sequence ID" value="KAK9921493.1"/>
    <property type="molecule type" value="Genomic_DNA"/>
</dbReference>
<gene>
    <name evidence="3" type="ORF">M0R45_030002</name>
</gene>
<accession>A0AAW1WCU0</accession>
<dbReference type="PANTHER" id="PTHR31182:SF15">
    <property type="entry name" value="F26K24.5 PROTEIN"/>
    <property type="match status" value="1"/>
</dbReference>
<dbReference type="PROSITE" id="PS51840">
    <property type="entry name" value="C2_NT"/>
    <property type="match status" value="1"/>
</dbReference>
<comment type="caution">
    <text evidence="3">The sequence shown here is derived from an EMBL/GenBank/DDBJ whole genome shotgun (WGS) entry which is preliminary data.</text>
</comment>
<feature type="domain" description="C2 NT-type" evidence="2">
    <location>
        <begin position="9"/>
        <end position="174"/>
    </location>
</feature>
<dbReference type="Proteomes" id="UP001457282">
    <property type="component" value="Unassembled WGS sequence"/>
</dbReference>
<reference evidence="3 4" key="1">
    <citation type="journal article" date="2023" name="G3 (Bethesda)">
        <title>A chromosome-length genome assembly and annotation of blackberry (Rubus argutus, cv. 'Hillquist').</title>
        <authorList>
            <person name="Bruna T."/>
            <person name="Aryal R."/>
            <person name="Dudchenko O."/>
            <person name="Sargent D.J."/>
            <person name="Mead D."/>
            <person name="Buti M."/>
            <person name="Cavallini A."/>
            <person name="Hytonen T."/>
            <person name="Andres J."/>
            <person name="Pham M."/>
            <person name="Weisz D."/>
            <person name="Mascagni F."/>
            <person name="Usai G."/>
            <person name="Natali L."/>
            <person name="Bassil N."/>
            <person name="Fernandez G.E."/>
            <person name="Lomsadze A."/>
            <person name="Armour M."/>
            <person name="Olukolu B."/>
            <person name="Poorten T."/>
            <person name="Britton C."/>
            <person name="Davik J."/>
            <person name="Ashrafi H."/>
            <person name="Aiden E.L."/>
            <person name="Borodovsky M."/>
            <person name="Worthington M."/>
        </authorList>
    </citation>
    <scope>NUCLEOTIDE SEQUENCE [LARGE SCALE GENOMIC DNA]</scope>
    <source>
        <strain evidence="3">PI 553951</strain>
    </source>
</reference>
<dbReference type="AlphaFoldDB" id="A0AAW1WCU0"/>
<organism evidence="3 4">
    <name type="scientific">Rubus argutus</name>
    <name type="common">Southern blackberry</name>
    <dbReference type="NCBI Taxonomy" id="59490"/>
    <lineage>
        <taxon>Eukaryota</taxon>
        <taxon>Viridiplantae</taxon>
        <taxon>Streptophyta</taxon>
        <taxon>Embryophyta</taxon>
        <taxon>Tracheophyta</taxon>
        <taxon>Spermatophyta</taxon>
        <taxon>Magnoliopsida</taxon>
        <taxon>eudicotyledons</taxon>
        <taxon>Gunneridae</taxon>
        <taxon>Pentapetalae</taxon>
        <taxon>rosids</taxon>
        <taxon>fabids</taxon>
        <taxon>Rosales</taxon>
        <taxon>Rosaceae</taxon>
        <taxon>Rosoideae</taxon>
        <taxon>Rosoideae incertae sedis</taxon>
        <taxon>Rubus</taxon>
    </lineage>
</organism>